<feature type="chain" id="PRO_5046447337" evidence="1">
    <location>
        <begin position="25"/>
        <end position="220"/>
    </location>
</feature>
<dbReference type="InterPro" id="IPR008517">
    <property type="entry name" value="GNA1162-like"/>
</dbReference>
<proteinExistence type="predicted"/>
<dbReference type="EMBL" id="CP104562">
    <property type="protein sequence ID" value="UXH78821.1"/>
    <property type="molecule type" value="Genomic_DNA"/>
</dbReference>
<dbReference type="RefSeq" id="WP_261758652.1">
    <property type="nucleotide sequence ID" value="NZ_CP104562.2"/>
</dbReference>
<dbReference type="Gene3D" id="3.40.50.10610">
    <property type="entry name" value="ABC-type transport auxiliary lipoprotein component"/>
    <property type="match status" value="1"/>
</dbReference>
<evidence type="ECO:0000256" key="1">
    <source>
        <dbReference type="SAM" id="SignalP"/>
    </source>
</evidence>
<feature type="signal peptide" evidence="1">
    <location>
        <begin position="1"/>
        <end position="24"/>
    </location>
</feature>
<sequence>MTQLFTLIRRLGAVAVLVALTACASTSKPYDYTALKAAKPASLLVLPPVNDTPDVAATYGVLSNLTMPLAEAGYYVLPVSLVDESLRTNGVTSPVDAHGIDPTKLRDIFGADAVLYVTVKQYGSVYKVISAEAVVAVEARLVDLRTGTLLWDGKATASTAEQNNNSGGGLVGLLVKALVDQIANNLSDRSYQVAGIAGSRLVNAPNGLLPGPRARVTVKN</sequence>
<reference evidence="2" key="1">
    <citation type="submission" date="2022-10" db="EMBL/GenBank/DDBJ databases">
        <title>Characterization and whole genome sequencing of a new Roseateles species, isolated from fresh water.</title>
        <authorList>
            <person name="Guliayeva D.Y."/>
            <person name="Akhremchuk A.E."/>
            <person name="Sikolenko M.A."/>
            <person name="Valentovich L.N."/>
            <person name="Sidarenka A.V."/>
        </authorList>
    </citation>
    <scope>NUCLEOTIDE SEQUENCE</scope>
    <source>
        <strain evidence="2">BIM B-1768</strain>
    </source>
</reference>
<dbReference type="Pfam" id="PF05643">
    <property type="entry name" value="GNA1162-like"/>
    <property type="match status" value="1"/>
</dbReference>
<accession>A0ABY6B094</accession>
<gene>
    <name evidence="2" type="ORF">N4261_02450</name>
</gene>
<evidence type="ECO:0000313" key="2">
    <source>
        <dbReference type="EMBL" id="UXH78821.1"/>
    </source>
</evidence>
<keyword evidence="3" id="KW-1185">Reference proteome</keyword>
<organism evidence="2 3">
    <name type="scientific">Roseateles amylovorans</name>
    <dbReference type="NCBI Taxonomy" id="2978473"/>
    <lineage>
        <taxon>Bacteria</taxon>
        <taxon>Pseudomonadati</taxon>
        <taxon>Pseudomonadota</taxon>
        <taxon>Betaproteobacteria</taxon>
        <taxon>Burkholderiales</taxon>
        <taxon>Sphaerotilaceae</taxon>
        <taxon>Roseateles</taxon>
    </lineage>
</organism>
<evidence type="ECO:0000313" key="3">
    <source>
        <dbReference type="Proteomes" id="UP001064933"/>
    </source>
</evidence>
<dbReference type="Proteomes" id="UP001064933">
    <property type="component" value="Chromosome"/>
</dbReference>
<keyword evidence="1" id="KW-0732">Signal</keyword>
<name>A0ABY6B094_9BURK</name>
<protein>
    <submittedName>
        <fullName evidence="2">DUF799 domain-containing protein</fullName>
    </submittedName>
</protein>